<keyword evidence="2" id="KW-1185">Reference proteome</keyword>
<comment type="caution">
    <text evidence="1">The sequence shown here is derived from an EMBL/GenBank/DDBJ whole genome shotgun (WGS) entry which is preliminary data.</text>
</comment>
<gene>
    <name evidence="1" type="ORF">BpHYR1_043651</name>
</gene>
<sequence>MKNLDNVNAFVPFIIKLVDKKQFKKDNLLEEIDSSLKNKFHNKYDQQVGFIIDCIKYCSKPNQNQIIELFFDLAKLLDIDQLIYQDKIDCIFCLYEIFKESDKKSKQSEHIDKFKKKIHSAFSEVCGILIEKCQKISNKRSNENSEQIFKLIHKLFKNLLKQSKINMAQLKDLFRMMVKLKECLNQFYYEINNFSSEIVLTKSEKKMINDVAETLTICLSGPNRSIKNNDLINMLPDCQAKFDVYLCFLQLKFHFEPELNLKDLEDNVLKKIHQYESEEIVSFFINIHYIIEDNCLVKINKLKENIVENMNSKKAQLNKIKTLICEQSISKVNKNQNLALSSRINFLNSLLNRCLPVEGQLSIQEKIVFFEKLRKKIETIQIYSDIEENLIDLGNLNNFKDLTTLFDPKMSNLFIENYGHYACIKDIFGILFTNSNSILNKIILSTNEEQQAEYLKLAIDLLGSFYFSSLDQQEKIEELRIKLLESLDQQTVGNISSIEQLNQLMIKTCFRINDYQNYEQVECD</sequence>
<reference evidence="1 2" key="1">
    <citation type="journal article" date="2018" name="Sci. Rep.">
        <title>Genomic signatures of local adaptation to the degree of environmental predictability in rotifers.</title>
        <authorList>
            <person name="Franch-Gras L."/>
            <person name="Hahn C."/>
            <person name="Garcia-Roger E.M."/>
            <person name="Carmona M.J."/>
            <person name="Serra M."/>
            <person name="Gomez A."/>
        </authorList>
    </citation>
    <scope>NUCLEOTIDE SEQUENCE [LARGE SCALE GENOMIC DNA]</scope>
    <source>
        <strain evidence="1">HYR1</strain>
    </source>
</reference>
<dbReference type="AlphaFoldDB" id="A0A3M7QGK5"/>
<evidence type="ECO:0000313" key="2">
    <source>
        <dbReference type="Proteomes" id="UP000276133"/>
    </source>
</evidence>
<organism evidence="1 2">
    <name type="scientific">Brachionus plicatilis</name>
    <name type="common">Marine rotifer</name>
    <name type="synonym">Brachionus muelleri</name>
    <dbReference type="NCBI Taxonomy" id="10195"/>
    <lineage>
        <taxon>Eukaryota</taxon>
        <taxon>Metazoa</taxon>
        <taxon>Spiralia</taxon>
        <taxon>Gnathifera</taxon>
        <taxon>Rotifera</taxon>
        <taxon>Eurotatoria</taxon>
        <taxon>Monogononta</taxon>
        <taxon>Pseudotrocha</taxon>
        <taxon>Ploima</taxon>
        <taxon>Brachionidae</taxon>
        <taxon>Brachionus</taxon>
    </lineage>
</organism>
<feature type="non-terminal residue" evidence="1">
    <location>
        <position position="524"/>
    </location>
</feature>
<dbReference type="Proteomes" id="UP000276133">
    <property type="component" value="Unassembled WGS sequence"/>
</dbReference>
<evidence type="ECO:0000313" key="1">
    <source>
        <dbReference type="EMBL" id="RNA10510.1"/>
    </source>
</evidence>
<dbReference type="EMBL" id="REGN01006175">
    <property type="protein sequence ID" value="RNA10510.1"/>
    <property type="molecule type" value="Genomic_DNA"/>
</dbReference>
<accession>A0A3M7QGK5</accession>
<name>A0A3M7QGK5_BRAPC</name>
<protein>
    <submittedName>
        <fullName evidence="1">Uncharacterized protein</fullName>
    </submittedName>
</protein>
<proteinExistence type="predicted"/>